<dbReference type="NCBIfam" id="TIGR03731">
    <property type="entry name" value="lantibio_gallid"/>
    <property type="match status" value="1"/>
</dbReference>
<evidence type="ECO:0000256" key="3">
    <source>
        <dbReference type="ARBA" id="ARBA00022789"/>
    </source>
</evidence>
<dbReference type="GO" id="GO:0005102">
    <property type="term" value="F:signaling receptor binding"/>
    <property type="evidence" value="ECO:0007669"/>
    <property type="project" value="UniProtKB-KW"/>
</dbReference>
<name>A0A2S6HV11_9FIRM</name>
<dbReference type="Proteomes" id="UP000237749">
    <property type="component" value="Unassembled WGS sequence"/>
</dbReference>
<evidence type="ECO:0000256" key="1">
    <source>
        <dbReference type="ARBA" id="ARBA00009379"/>
    </source>
</evidence>
<evidence type="ECO:0000313" key="7">
    <source>
        <dbReference type="Proteomes" id="UP000237749"/>
    </source>
</evidence>
<dbReference type="GO" id="GO:0031640">
    <property type="term" value="P:killing of cells of another organism"/>
    <property type="evidence" value="ECO:0007669"/>
    <property type="project" value="UniProtKB-KW"/>
</dbReference>
<protein>
    <submittedName>
        <fullName evidence="6">Gallidermin/nisin family lantibiotic</fullName>
    </submittedName>
</protein>
<dbReference type="GO" id="GO:0042742">
    <property type="term" value="P:defense response to bacterium"/>
    <property type="evidence" value="ECO:0007669"/>
    <property type="project" value="UniProtKB-KW"/>
</dbReference>
<keyword evidence="3" id="KW-0425">Lantibiotic</keyword>
<sequence length="57" mass="6105">MNKDFDLDLKMDKGSVDVGESKIASVAYCTPGCLTGSTCGTSECGLTRNCTNTWLCY</sequence>
<dbReference type="RefSeq" id="WP_104436664.1">
    <property type="nucleotide sequence ID" value="NZ_PTJA01000004.1"/>
</dbReference>
<evidence type="ECO:0000313" key="6">
    <source>
        <dbReference type="EMBL" id="PPK81582.1"/>
    </source>
</evidence>
<keyword evidence="2" id="KW-0929">Antimicrobial</keyword>
<comment type="caution">
    <text evidence="6">The sequence shown here is derived from an EMBL/GenBank/DDBJ whole genome shotgun (WGS) entry which is preliminary data.</text>
</comment>
<accession>A0A2S6HV11</accession>
<dbReference type="InterPro" id="IPR006079">
    <property type="entry name" value="Lantibiotic_typ-A_Bacillales"/>
</dbReference>
<evidence type="ECO:0000256" key="5">
    <source>
        <dbReference type="ARBA" id="ARBA00023048"/>
    </source>
</evidence>
<proteinExistence type="inferred from homology"/>
<reference evidence="6 7" key="1">
    <citation type="submission" date="2018-02" db="EMBL/GenBank/DDBJ databases">
        <title>Genomic Encyclopedia of Archaeal and Bacterial Type Strains, Phase II (KMG-II): from individual species to whole genera.</title>
        <authorList>
            <person name="Goeker M."/>
        </authorList>
    </citation>
    <scope>NUCLEOTIDE SEQUENCE [LARGE SCALE GENOMIC DNA]</scope>
    <source>
        <strain evidence="6 7">DSM 3808</strain>
    </source>
</reference>
<gene>
    <name evidence="6" type="ORF">BXY41_104385</name>
</gene>
<dbReference type="GO" id="GO:0005576">
    <property type="term" value="C:extracellular region"/>
    <property type="evidence" value="ECO:0007669"/>
    <property type="project" value="InterPro"/>
</dbReference>
<comment type="similarity">
    <text evidence="1">Belongs to the type A lantibiotic family.</text>
</comment>
<keyword evidence="4" id="KW-0044">Antibiotic</keyword>
<dbReference type="AlphaFoldDB" id="A0A2S6HV11"/>
<dbReference type="EMBL" id="PTJA01000004">
    <property type="protein sequence ID" value="PPK81582.1"/>
    <property type="molecule type" value="Genomic_DNA"/>
</dbReference>
<evidence type="ECO:0000256" key="2">
    <source>
        <dbReference type="ARBA" id="ARBA00022529"/>
    </source>
</evidence>
<keyword evidence="5" id="KW-0078">Bacteriocin</keyword>
<keyword evidence="7" id="KW-1185">Reference proteome</keyword>
<evidence type="ECO:0000256" key="4">
    <source>
        <dbReference type="ARBA" id="ARBA00023022"/>
    </source>
</evidence>
<organism evidence="6 7">
    <name type="scientific">Lacrimispora xylanisolvens</name>
    <dbReference type="NCBI Taxonomy" id="384636"/>
    <lineage>
        <taxon>Bacteria</taxon>
        <taxon>Bacillati</taxon>
        <taxon>Bacillota</taxon>
        <taxon>Clostridia</taxon>
        <taxon>Lachnospirales</taxon>
        <taxon>Lachnospiraceae</taxon>
        <taxon>Lacrimispora</taxon>
    </lineage>
</organism>